<protein>
    <submittedName>
        <fullName evidence="1">Uncharacterized protein</fullName>
    </submittedName>
</protein>
<accession>A0A7W5H6T6</accession>
<reference evidence="1 2" key="1">
    <citation type="submission" date="2020-08" db="EMBL/GenBank/DDBJ databases">
        <title>Genomic Encyclopedia of Type Strains, Phase III (KMG-III): the genomes of soil and plant-associated and newly described type strains.</title>
        <authorList>
            <person name="Whitman W."/>
        </authorList>
    </citation>
    <scope>NUCLEOTIDE SEQUENCE [LARGE SCALE GENOMIC DNA]</scope>
    <source>
        <strain evidence="1 2">CECT 8075</strain>
    </source>
</reference>
<keyword evidence="2" id="KW-1185">Reference proteome</keyword>
<name>A0A7W5H6T6_9BACT</name>
<dbReference type="EMBL" id="JACHXU010000019">
    <property type="protein sequence ID" value="MBB3208912.1"/>
    <property type="molecule type" value="Genomic_DNA"/>
</dbReference>
<sequence>MLVVEPTTTVMTRAALPQVPLSDRKAHRFNAMFETKARKINETLSTVLEVDIPPPDLPTIRGVDDLVANADLWSSMLERTLLANDCGTLTLREHDAIATFFETEKKLGVMNHRFDRVKHTHRLVNYRMRYKESVSDIPRKGRKILAALEEVGLGRDVRILTGDLVEEDLQTVKSWSERSAIGSTVDSAIRSGRNIRRNISDAADAIQSGLMHAIDPCIVLGTCVVWGWKL</sequence>
<proteinExistence type="predicted"/>
<evidence type="ECO:0000313" key="2">
    <source>
        <dbReference type="Proteomes" id="UP000536179"/>
    </source>
</evidence>
<dbReference type="AlphaFoldDB" id="A0A7W5H6T6"/>
<gene>
    <name evidence="1" type="ORF">FHS27_004746</name>
</gene>
<dbReference type="Proteomes" id="UP000536179">
    <property type="component" value="Unassembled WGS sequence"/>
</dbReference>
<organism evidence="1 2">
    <name type="scientific">Aporhodopirellula rubra</name>
    <dbReference type="NCBI Taxonomy" id="980271"/>
    <lineage>
        <taxon>Bacteria</taxon>
        <taxon>Pseudomonadati</taxon>
        <taxon>Planctomycetota</taxon>
        <taxon>Planctomycetia</taxon>
        <taxon>Pirellulales</taxon>
        <taxon>Pirellulaceae</taxon>
        <taxon>Aporhodopirellula</taxon>
    </lineage>
</organism>
<dbReference type="RefSeq" id="WP_184307148.1">
    <property type="nucleotide sequence ID" value="NZ_JACHXU010000019.1"/>
</dbReference>
<comment type="caution">
    <text evidence="1">The sequence shown here is derived from an EMBL/GenBank/DDBJ whole genome shotgun (WGS) entry which is preliminary data.</text>
</comment>
<evidence type="ECO:0000313" key="1">
    <source>
        <dbReference type="EMBL" id="MBB3208912.1"/>
    </source>
</evidence>